<sequence>MDVKSLNKTVLVLSSVLYSLNIILSVSLYTLLEYVSLPISNIALRSILVSVPLISALFNSIILAMITMSLKYAEYYGISKSALAIVIYAGYWLAFRPPSYVLIFMISIIALCIIQIADLFLYAKLQKEMFG</sequence>
<keyword evidence="1" id="KW-0812">Transmembrane</keyword>
<dbReference type="RefSeq" id="WP_148691032.1">
    <property type="nucleotide sequence ID" value="NZ_CP020477.1"/>
</dbReference>
<feature type="transmembrane region" description="Helical" evidence="1">
    <location>
        <begin position="75"/>
        <end position="94"/>
    </location>
</feature>
<gene>
    <name evidence="2" type="ORF">B6F84_03980</name>
</gene>
<reference evidence="2 3" key="1">
    <citation type="submission" date="2017-03" db="EMBL/GenBank/DDBJ databases">
        <title>Sulfur activation and transportation mechanism of thermophilic Archaea Acidianus manzaensis YN-25.</title>
        <authorList>
            <person name="Ma Y."/>
            <person name="Yang Y."/>
            <person name="Xia J."/>
        </authorList>
    </citation>
    <scope>NUCLEOTIDE SEQUENCE [LARGE SCALE GENOMIC DNA]</scope>
    <source>
        <strain evidence="2 3">YN-25</strain>
    </source>
</reference>
<evidence type="ECO:0000313" key="3">
    <source>
        <dbReference type="Proteomes" id="UP000193404"/>
    </source>
</evidence>
<feature type="transmembrane region" description="Helical" evidence="1">
    <location>
        <begin position="100"/>
        <end position="123"/>
    </location>
</feature>
<dbReference type="Proteomes" id="UP000193404">
    <property type="component" value="Chromosome"/>
</dbReference>
<protein>
    <submittedName>
        <fullName evidence="2">Uncharacterized protein</fullName>
    </submittedName>
</protein>
<dbReference type="KEGG" id="aman:B6F84_03980"/>
<name>A0A1W6JY80_9CREN</name>
<keyword evidence="1" id="KW-1133">Transmembrane helix</keyword>
<dbReference type="OrthoDB" id="42900at2157"/>
<evidence type="ECO:0000256" key="1">
    <source>
        <dbReference type="SAM" id="Phobius"/>
    </source>
</evidence>
<dbReference type="EMBL" id="CP020477">
    <property type="protein sequence ID" value="ARM75271.1"/>
    <property type="molecule type" value="Genomic_DNA"/>
</dbReference>
<organism evidence="2 3">
    <name type="scientific">Acidianus manzaensis</name>
    <dbReference type="NCBI Taxonomy" id="282676"/>
    <lineage>
        <taxon>Archaea</taxon>
        <taxon>Thermoproteota</taxon>
        <taxon>Thermoprotei</taxon>
        <taxon>Sulfolobales</taxon>
        <taxon>Sulfolobaceae</taxon>
        <taxon>Acidianus</taxon>
    </lineage>
</organism>
<proteinExistence type="predicted"/>
<accession>A0A1W6JY80</accession>
<dbReference type="STRING" id="282676.B6F84_03980"/>
<feature type="transmembrane region" description="Helical" evidence="1">
    <location>
        <begin position="44"/>
        <end position="68"/>
    </location>
</feature>
<feature type="transmembrane region" description="Helical" evidence="1">
    <location>
        <begin position="12"/>
        <end position="32"/>
    </location>
</feature>
<evidence type="ECO:0000313" key="2">
    <source>
        <dbReference type="EMBL" id="ARM75271.1"/>
    </source>
</evidence>
<keyword evidence="1" id="KW-0472">Membrane</keyword>
<dbReference type="AlphaFoldDB" id="A0A1W6JY80"/>
<dbReference type="GeneID" id="41590050"/>
<keyword evidence="3" id="KW-1185">Reference proteome</keyword>